<dbReference type="GO" id="GO:0006508">
    <property type="term" value="P:proteolysis"/>
    <property type="evidence" value="ECO:0007669"/>
    <property type="project" value="UniProtKB-KW"/>
</dbReference>
<evidence type="ECO:0000313" key="6">
    <source>
        <dbReference type="EMBL" id="KAI5320595.1"/>
    </source>
</evidence>
<feature type="domain" description="Integrase catalytic" evidence="5">
    <location>
        <begin position="214"/>
        <end position="308"/>
    </location>
</feature>
<dbReference type="Pfam" id="PF00098">
    <property type="entry name" value="zf-CCHC"/>
    <property type="match status" value="1"/>
</dbReference>
<evidence type="ECO:0000256" key="2">
    <source>
        <dbReference type="PROSITE-ProRule" id="PRU00047"/>
    </source>
</evidence>
<protein>
    <submittedName>
        <fullName evidence="6">Uncharacterized protein</fullName>
    </submittedName>
</protein>
<keyword evidence="7" id="KW-1185">Reference proteome</keyword>
<dbReference type="InterPro" id="IPR057670">
    <property type="entry name" value="SH3_retrovirus"/>
</dbReference>
<dbReference type="InterPro" id="IPR036397">
    <property type="entry name" value="RNaseH_sf"/>
</dbReference>
<dbReference type="Gene3D" id="3.30.420.10">
    <property type="entry name" value="Ribonuclease H-like superfamily/Ribonuclease H"/>
    <property type="match status" value="1"/>
</dbReference>
<dbReference type="PROSITE" id="PS50994">
    <property type="entry name" value="INTEGRASE"/>
    <property type="match status" value="1"/>
</dbReference>
<comment type="caution">
    <text evidence="6">The sequence shown here is derived from an EMBL/GenBank/DDBJ whole genome shotgun (WGS) entry which is preliminary data.</text>
</comment>
<keyword evidence="1" id="KW-0645">Protease</keyword>
<reference evidence="6 7" key="1">
    <citation type="journal article" date="2022" name="G3 (Bethesda)">
        <title>Whole-genome sequence and methylome profiling of the almond [Prunus dulcis (Mill.) D.A. Webb] cultivar 'Nonpareil'.</title>
        <authorList>
            <person name="D'Amico-Willman K.M."/>
            <person name="Ouma W.Z."/>
            <person name="Meulia T."/>
            <person name="Sideli G.M."/>
            <person name="Gradziel T.M."/>
            <person name="Fresnedo-Ramirez J."/>
        </authorList>
    </citation>
    <scope>NUCLEOTIDE SEQUENCE [LARGE SCALE GENOMIC DNA]</scope>
    <source>
        <strain evidence="6">Clone GOH B32 T37-40</strain>
    </source>
</reference>
<sequence length="470" mass="54421">MFNEEARRKKQGVVAESEALISEYRGRTNNRKFHRRDKSKGRSRDGSRGRSKTRKDLECYHCGGIGHMKRECRLFKREQDRDTCWIVDSGASFHVTSRRDFFTSYTNGDFGNMRMANDKLSKIVGRGDISLESNTSCHLVLKDVRHVPDMRLKLISTGLLDDEGYTNVFAKGKWKLSKNSLVLARGRKENTLYMTHAKVSNGVERETGRSFKCIRTDNGGEYMGEFRKYYRSNRIRHERSVPKTPQHNGIAERMNRTIVERIRTMLSHAKLPKSFWGEALMTAVDLINFSPSAHSNGDVPNKFWSGKDVSYNHLKVFGCRSFVHIPKDERSKLDAKSKECIFMGYGNEEFGYRLWDPVARKIIRSRDVVFFEDQNIEDIRRGDKLNNLREYPANLDPVPSPCEHNDGRDEFNDTDDPASDPIINEPVDDDMSDDYTTDVEDRVLILSILFTQGWEKSDPESAIFIYWLFE</sequence>
<dbReference type="PROSITE" id="PS50158">
    <property type="entry name" value="ZF_CCHC"/>
    <property type="match status" value="1"/>
</dbReference>
<evidence type="ECO:0000259" key="5">
    <source>
        <dbReference type="PROSITE" id="PS50994"/>
    </source>
</evidence>
<dbReference type="GO" id="GO:0008233">
    <property type="term" value="F:peptidase activity"/>
    <property type="evidence" value="ECO:0007669"/>
    <property type="project" value="UniProtKB-KW"/>
</dbReference>
<dbReference type="Pfam" id="PF22936">
    <property type="entry name" value="Pol_BBD"/>
    <property type="match status" value="1"/>
</dbReference>
<dbReference type="InterPro" id="IPR039537">
    <property type="entry name" value="Retrotran_Ty1/copia-like"/>
</dbReference>
<accession>A0AAD4V8T6</accession>
<keyword evidence="2" id="KW-0479">Metal-binding</keyword>
<dbReference type="GO" id="GO:0015074">
    <property type="term" value="P:DNA integration"/>
    <property type="evidence" value="ECO:0007669"/>
    <property type="project" value="InterPro"/>
</dbReference>
<gene>
    <name evidence="6" type="ORF">L3X38_040303</name>
</gene>
<keyword evidence="2" id="KW-0862">Zinc</keyword>
<evidence type="ECO:0000256" key="1">
    <source>
        <dbReference type="ARBA" id="ARBA00022670"/>
    </source>
</evidence>
<dbReference type="GO" id="GO:0003676">
    <property type="term" value="F:nucleic acid binding"/>
    <property type="evidence" value="ECO:0007669"/>
    <property type="project" value="InterPro"/>
</dbReference>
<dbReference type="AlphaFoldDB" id="A0AAD4V8T6"/>
<dbReference type="InterPro" id="IPR036875">
    <property type="entry name" value="Znf_CCHC_sf"/>
</dbReference>
<dbReference type="SUPFAM" id="SSF53098">
    <property type="entry name" value="Ribonuclease H-like"/>
    <property type="match status" value="1"/>
</dbReference>
<dbReference type="SUPFAM" id="SSF57756">
    <property type="entry name" value="Retrovirus zinc finger-like domains"/>
    <property type="match status" value="1"/>
</dbReference>
<feature type="compositionally biased region" description="Basic residues" evidence="3">
    <location>
        <begin position="28"/>
        <end position="39"/>
    </location>
</feature>
<evidence type="ECO:0000259" key="4">
    <source>
        <dbReference type="PROSITE" id="PS50158"/>
    </source>
</evidence>
<evidence type="ECO:0000256" key="3">
    <source>
        <dbReference type="SAM" id="MobiDB-lite"/>
    </source>
</evidence>
<dbReference type="InterPro" id="IPR012337">
    <property type="entry name" value="RNaseH-like_sf"/>
</dbReference>
<dbReference type="EMBL" id="JAJFAZ020000007">
    <property type="protein sequence ID" value="KAI5320595.1"/>
    <property type="molecule type" value="Genomic_DNA"/>
</dbReference>
<dbReference type="InterPro" id="IPR001878">
    <property type="entry name" value="Znf_CCHC"/>
</dbReference>
<dbReference type="Proteomes" id="UP001054821">
    <property type="component" value="Chromosome 7"/>
</dbReference>
<name>A0AAD4V8T6_PRUDU</name>
<feature type="domain" description="CCHC-type" evidence="4">
    <location>
        <begin position="59"/>
        <end position="73"/>
    </location>
</feature>
<organism evidence="6 7">
    <name type="scientific">Prunus dulcis</name>
    <name type="common">Almond</name>
    <name type="synonym">Amygdalus dulcis</name>
    <dbReference type="NCBI Taxonomy" id="3755"/>
    <lineage>
        <taxon>Eukaryota</taxon>
        <taxon>Viridiplantae</taxon>
        <taxon>Streptophyta</taxon>
        <taxon>Embryophyta</taxon>
        <taxon>Tracheophyta</taxon>
        <taxon>Spermatophyta</taxon>
        <taxon>Magnoliopsida</taxon>
        <taxon>eudicotyledons</taxon>
        <taxon>Gunneridae</taxon>
        <taxon>Pentapetalae</taxon>
        <taxon>rosids</taxon>
        <taxon>fabids</taxon>
        <taxon>Rosales</taxon>
        <taxon>Rosaceae</taxon>
        <taxon>Amygdaloideae</taxon>
        <taxon>Amygdaleae</taxon>
        <taxon>Prunus</taxon>
    </lineage>
</organism>
<dbReference type="PANTHER" id="PTHR42648:SF28">
    <property type="entry name" value="TRANSPOSON-ENCODED PROTEIN WITH RIBONUCLEASE H-LIKE AND RETROVIRUS ZINC FINGER-LIKE DOMAINS"/>
    <property type="match status" value="1"/>
</dbReference>
<dbReference type="SMART" id="SM00343">
    <property type="entry name" value="ZnF_C2HC"/>
    <property type="match status" value="1"/>
</dbReference>
<dbReference type="GO" id="GO:0008270">
    <property type="term" value="F:zinc ion binding"/>
    <property type="evidence" value="ECO:0007669"/>
    <property type="project" value="UniProtKB-KW"/>
</dbReference>
<dbReference type="InterPro" id="IPR001584">
    <property type="entry name" value="Integrase_cat-core"/>
</dbReference>
<dbReference type="Gene3D" id="4.10.60.10">
    <property type="entry name" value="Zinc finger, CCHC-type"/>
    <property type="match status" value="1"/>
</dbReference>
<dbReference type="Pfam" id="PF25597">
    <property type="entry name" value="SH3_retrovirus"/>
    <property type="match status" value="1"/>
</dbReference>
<keyword evidence="1" id="KW-0378">Hydrolase</keyword>
<feature type="compositionally biased region" description="Basic and acidic residues" evidence="3">
    <location>
        <begin position="40"/>
        <end position="52"/>
    </location>
</feature>
<feature type="region of interest" description="Disordered" evidence="3">
    <location>
        <begin position="1"/>
        <end position="52"/>
    </location>
</feature>
<proteinExistence type="predicted"/>
<dbReference type="InterPro" id="IPR054722">
    <property type="entry name" value="PolX-like_BBD"/>
</dbReference>
<keyword evidence="2" id="KW-0863">Zinc-finger</keyword>
<evidence type="ECO:0000313" key="7">
    <source>
        <dbReference type="Proteomes" id="UP001054821"/>
    </source>
</evidence>
<feature type="region of interest" description="Disordered" evidence="3">
    <location>
        <begin position="396"/>
        <end position="432"/>
    </location>
</feature>
<dbReference type="PANTHER" id="PTHR42648">
    <property type="entry name" value="TRANSPOSASE, PUTATIVE-RELATED"/>
    <property type="match status" value="1"/>
</dbReference>